<evidence type="ECO:0000259" key="6">
    <source>
        <dbReference type="Pfam" id="PF00673"/>
    </source>
</evidence>
<keyword evidence="3" id="KW-0687">Ribonucleoprotein</keyword>
<feature type="domain" description="Large ribosomal subunit protein uL5 C-terminal" evidence="6">
    <location>
        <begin position="254"/>
        <end position="352"/>
    </location>
</feature>
<dbReference type="SUPFAM" id="SSF55282">
    <property type="entry name" value="RL5-like"/>
    <property type="match status" value="1"/>
</dbReference>
<dbReference type="GO" id="GO:1990904">
    <property type="term" value="C:ribonucleoprotein complex"/>
    <property type="evidence" value="ECO:0007669"/>
    <property type="project" value="UniProtKB-KW"/>
</dbReference>
<gene>
    <name evidence="7" type="ORF">B0H67DRAFT_486396</name>
</gene>
<dbReference type="Pfam" id="PF00281">
    <property type="entry name" value="Ribosomal_L5"/>
    <property type="match status" value="1"/>
</dbReference>
<feature type="compositionally biased region" description="Basic and acidic residues" evidence="4">
    <location>
        <begin position="65"/>
        <end position="82"/>
    </location>
</feature>
<evidence type="ECO:0000313" key="8">
    <source>
        <dbReference type="Proteomes" id="UP001172102"/>
    </source>
</evidence>
<evidence type="ECO:0000256" key="4">
    <source>
        <dbReference type="SAM" id="MobiDB-lite"/>
    </source>
</evidence>
<protein>
    <submittedName>
        <fullName evidence="7">Mitochondrial ribosomal protein l7-like protein</fullName>
    </submittedName>
</protein>
<feature type="domain" description="Large ribosomal subunit protein uL5 N-terminal" evidence="5">
    <location>
        <begin position="196"/>
        <end position="248"/>
    </location>
</feature>
<comment type="similarity">
    <text evidence="1">Belongs to the universal ribosomal protein uL5 family.</text>
</comment>
<dbReference type="GO" id="GO:0003735">
    <property type="term" value="F:structural constituent of ribosome"/>
    <property type="evidence" value="ECO:0007669"/>
    <property type="project" value="InterPro"/>
</dbReference>
<reference evidence="7" key="1">
    <citation type="submission" date="2023-06" db="EMBL/GenBank/DDBJ databases">
        <title>Genome-scale phylogeny and comparative genomics of the fungal order Sordariales.</title>
        <authorList>
            <consortium name="Lawrence Berkeley National Laboratory"/>
            <person name="Hensen N."/>
            <person name="Bonometti L."/>
            <person name="Westerberg I."/>
            <person name="Brannstrom I.O."/>
            <person name="Guillou S."/>
            <person name="Cros-Aarteil S."/>
            <person name="Calhoun S."/>
            <person name="Haridas S."/>
            <person name="Kuo A."/>
            <person name="Mondo S."/>
            <person name="Pangilinan J."/>
            <person name="Riley R."/>
            <person name="Labutti K."/>
            <person name="Andreopoulos B."/>
            <person name="Lipzen A."/>
            <person name="Chen C."/>
            <person name="Yanf M."/>
            <person name="Daum C."/>
            <person name="Ng V."/>
            <person name="Clum A."/>
            <person name="Steindorff A."/>
            <person name="Ohm R."/>
            <person name="Martin F."/>
            <person name="Silar P."/>
            <person name="Natvig D."/>
            <person name="Lalanne C."/>
            <person name="Gautier V."/>
            <person name="Ament-Velasquez S.L."/>
            <person name="Kruys A."/>
            <person name="Hutchinson M.I."/>
            <person name="Powell A.J."/>
            <person name="Barry K."/>
            <person name="Miller A.N."/>
            <person name="Grigoriev I.V."/>
            <person name="Debuchy R."/>
            <person name="Gladieux P."/>
            <person name="Thoren M.H."/>
            <person name="Johannesson H."/>
        </authorList>
    </citation>
    <scope>NUCLEOTIDE SEQUENCE</scope>
    <source>
        <strain evidence="7">SMH4607-1</strain>
    </source>
</reference>
<sequence length="358" mass="39834">MAGLRGVSRPARSLPLSQLSRPACLAYPAYLTCSRRSVSTQAAESPAVLRDLETDSTLGAPQLSPDEKRQFKPWKRAADRKGFGLPGSRYQFHPPKYNRGPLHPIQSPPSSDPTARDFVPGPFNMPRLRQTYQATIASDIMTLAYNHIPPGTPSREQPERLRDWDGSSEYHKNRPKRGPRGSPVLPLVEQNITFRNIPEITEVTIASYAPQAAKDPEHLLVARTILLAITGTTPEITRTKSSVVQWGIIEGQRAGVKTTIHGNAAYEFLDRCIHIVFPRIKDWKGIRATTGDSSGNLAFGFTPEEVALFPEIEVNYDMYPSKMIPGCRVFVKTTATSDRQARLLLQTMGVPFYGEIRN</sequence>
<dbReference type="PANTHER" id="PTHR11994">
    <property type="entry name" value="60S RIBOSOMAL PROTEIN L11-RELATED"/>
    <property type="match status" value="1"/>
</dbReference>
<dbReference type="Proteomes" id="UP001172102">
    <property type="component" value="Unassembled WGS sequence"/>
</dbReference>
<dbReference type="InterPro" id="IPR031310">
    <property type="entry name" value="Ribosomal_uL5_N"/>
</dbReference>
<evidence type="ECO:0000256" key="1">
    <source>
        <dbReference type="ARBA" id="ARBA00008553"/>
    </source>
</evidence>
<dbReference type="GO" id="GO:0005840">
    <property type="term" value="C:ribosome"/>
    <property type="evidence" value="ECO:0007669"/>
    <property type="project" value="UniProtKB-KW"/>
</dbReference>
<dbReference type="GO" id="GO:0006412">
    <property type="term" value="P:translation"/>
    <property type="evidence" value="ECO:0007669"/>
    <property type="project" value="InterPro"/>
</dbReference>
<dbReference type="EMBL" id="JAUKUA010000003">
    <property type="protein sequence ID" value="KAK0720866.1"/>
    <property type="molecule type" value="Genomic_DNA"/>
</dbReference>
<dbReference type="InterPro" id="IPR031309">
    <property type="entry name" value="Ribosomal_uL5_C"/>
</dbReference>
<evidence type="ECO:0000259" key="5">
    <source>
        <dbReference type="Pfam" id="PF00281"/>
    </source>
</evidence>
<feature type="compositionally biased region" description="Basic and acidic residues" evidence="4">
    <location>
        <begin position="156"/>
        <end position="172"/>
    </location>
</feature>
<feature type="region of interest" description="Disordered" evidence="4">
    <location>
        <begin position="52"/>
        <end position="124"/>
    </location>
</feature>
<dbReference type="InterPro" id="IPR002132">
    <property type="entry name" value="Ribosomal_uL5"/>
</dbReference>
<evidence type="ECO:0000256" key="2">
    <source>
        <dbReference type="ARBA" id="ARBA00022980"/>
    </source>
</evidence>
<keyword evidence="8" id="KW-1185">Reference proteome</keyword>
<accession>A0AA40AS00</accession>
<comment type="caution">
    <text evidence="7">The sequence shown here is derived from an EMBL/GenBank/DDBJ whole genome shotgun (WGS) entry which is preliminary data.</text>
</comment>
<proteinExistence type="inferred from homology"/>
<feature type="region of interest" description="Disordered" evidence="4">
    <location>
        <begin position="147"/>
        <end position="184"/>
    </location>
</feature>
<dbReference type="AlphaFoldDB" id="A0AA40AS00"/>
<name>A0AA40AS00_9PEZI</name>
<keyword evidence="2 7" id="KW-0689">Ribosomal protein</keyword>
<dbReference type="Pfam" id="PF00673">
    <property type="entry name" value="Ribosomal_L5_C"/>
    <property type="match status" value="1"/>
</dbReference>
<dbReference type="Gene3D" id="3.30.1440.10">
    <property type="match status" value="1"/>
</dbReference>
<evidence type="ECO:0000313" key="7">
    <source>
        <dbReference type="EMBL" id="KAK0720866.1"/>
    </source>
</evidence>
<organism evidence="7 8">
    <name type="scientific">Lasiosphaeris hirsuta</name>
    <dbReference type="NCBI Taxonomy" id="260670"/>
    <lineage>
        <taxon>Eukaryota</taxon>
        <taxon>Fungi</taxon>
        <taxon>Dikarya</taxon>
        <taxon>Ascomycota</taxon>
        <taxon>Pezizomycotina</taxon>
        <taxon>Sordariomycetes</taxon>
        <taxon>Sordariomycetidae</taxon>
        <taxon>Sordariales</taxon>
        <taxon>Lasiosphaeriaceae</taxon>
        <taxon>Lasiosphaeris</taxon>
    </lineage>
</organism>
<evidence type="ECO:0000256" key="3">
    <source>
        <dbReference type="ARBA" id="ARBA00023274"/>
    </source>
</evidence>
<dbReference type="InterPro" id="IPR022803">
    <property type="entry name" value="Ribosomal_uL5_dom_sf"/>
</dbReference>